<accession>A0A841RAV8</accession>
<evidence type="ECO:0000256" key="2">
    <source>
        <dbReference type="ARBA" id="ARBA00022386"/>
    </source>
</evidence>
<dbReference type="SMART" id="SM00346">
    <property type="entry name" value="HTH_ICLR"/>
    <property type="match status" value="1"/>
</dbReference>
<keyword evidence="5" id="KW-0804">Transcription</keyword>
<dbReference type="SUPFAM" id="SSF46785">
    <property type="entry name" value="Winged helix' DNA-binding domain"/>
    <property type="match status" value="1"/>
</dbReference>
<evidence type="ECO:0000313" key="8">
    <source>
        <dbReference type="EMBL" id="MBB6482524.1"/>
    </source>
</evidence>
<dbReference type="PROSITE" id="PS50944">
    <property type="entry name" value="HTH_DTXR"/>
    <property type="match status" value="1"/>
</dbReference>
<protein>
    <recommendedName>
        <fullName evidence="2">Transcriptional regulator MntR</fullName>
    </recommendedName>
</protein>
<dbReference type="EMBL" id="JACHGJ010000013">
    <property type="protein sequence ID" value="MBB6482524.1"/>
    <property type="molecule type" value="Genomic_DNA"/>
</dbReference>
<comment type="similarity">
    <text evidence="1">Belongs to the DtxR/MntR family.</text>
</comment>
<dbReference type="Gene3D" id="1.10.60.10">
    <property type="entry name" value="Iron dependent repressor, metal binding and dimerisation domain"/>
    <property type="match status" value="1"/>
</dbReference>
<dbReference type="InterPro" id="IPR022689">
    <property type="entry name" value="Iron_dep_repressor"/>
</dbReference>
<proteinExistence type="inferred from homology"/>
<dbReference type="SMART" id="SM00529">
    <property type="entry name" value="HTH_DTXR"/>
    <property type="match status" value="1"/>
</dbReference>
<dbReference type="InterPro" id="IPR005471">
    <property type="entry name" value="Tscrpt_reg_IclR_N"/>
</dbReference>
<evidence type="ECO:0000256" key="5">
    <source>
        <dbReference type="ARBA" id="ARBA00023163"/>
    </source>
</evidence>
<keyword evidence="4" id="KW-0238">DNA-binding</keyword>
<dbReference type="AlphaFoldDB" id="A0A841RAV8"/>
<dbReference type="RefSeq" id="WP_184748762.1">
    <property type="nucleotide sequence ID" value="NZ_JACHGJ010000013.1"/>
</dbReference>
<keyword evidence="9" id="KW-1185">Reference proteome</keyword>
<dbReference type="InterPro" id="IPR001367">
    <property type="entry name" value="Fe_dep_repressor"/>
</dbReference>
<dbReference type="GO" id="GO:0003700">
    <property type="term" value="F:DNA-binding transcription factor activity"/>
    <property type="evidence" value="ECO:0007669"/>
    <property type="project" value="InterPro"/>
</dbReference>
<dbReference type="PANTHER" id="PTHR33238">
    <property type="entry name" value="IRON (METAL) DEPENDENT REPRESSOR, DTXR FAMILY"/>
    <property type="match status" value="1"/>
</dbReference>
<dbReference type="Gene3D" id="1.10.10.10">
    <property type="entry name" value="Winged helix-like DNA-binding domain superfamily/Winged helix DNA-binding domain"/>
    <property type="match status" value="1"/>
</dbReference>
<dbReference type="InterPro" id="IPR036388">
    <property type="entry name" value="WH-like_DNA-bd_sf"/>
</dbReference>
<comment type="function">
    <text evidence="6">In the presence of manganese, represses expression of mntH and mntS. Up-regulates expression of mntP.</text>
</comment>
<dbReference type="Pfam" id="PF01325">
    <property type="entry name" value="Fe_dep_repress"/>
    <property type="match status" value="1"/>
</dbReference>
<evidence type="ECO:0000259" key="7">
    <source>
        <dbReference type="PROSITE" id="PS50944"/>
    </source>
</evidence>
<evidence type="ECO:0000256" key="1">
    <source>
        <dbReference type="ARBA" id="ARBA00007871"/>
    </source>
</evidence>
<dbReference type="InterPro" id="IPR022687">
    <property type="entry name" value="HTH_DTXR"/>
</dbReference>
<comment type="caution">
    <text evidence="8">The sequence shown here is derived from an EMBL/GenBank/DDBJ whole genome shotgun (WGS) entry which is preliminary data.</text>
</comment>
<keyword evidence="3" id="KW-0805">Transcription regulation</keyword>
<dbReference type="InterPro" id="IPR050536">
    <property type="entry name" value="DtxR_MntR_Metal-Reg"/>
</dbReference>
<gene>
    <name evidence="8" type="ORF">HNR50_004224</name>
</gene>
<evidence type="ECO:0000256" key="4">
    <source>
        <dbReference type="ARBA" id="ARBA00023125"/>
    </source>
</evidence>
<evidence type="ECO:0000256" key="3">
    <source>
        <dbReference type="ARBA" id="ARBA00023015"/>
    </source>
</evidence>
<organism evidence="8 9">
    <name type="scientific">Spirochaeta isovalerica</name>
    <dbReference type="NCBI Taxonomy" id="150"/>
    <lineage>
        <taxon>Bacteria</taxon>
        <taxon>Pseudomonadati</taxon>
        <taxon>Spirochaetota</taxon>
        <taxon>Spirochaetia</taxon>
        <taxon>Spirochaetales</taxon>
        <taxon>Spirochaetaceae</taxon>
        <taxon>Spirochaeta</taxon>
    </lineage>
</organism>
<dbReference type="PANTHER" id="PTHR33238:SF7">
    <property type="entry name" value="IRON-DEPENDENT TRANSCRIPTIONAL REGULATOR"/>
    <property type="match status" value="1"/>
</dbReference>
<reference evidence="8 9" key="1">
    <citation type="submission" date="2020-08" db="EMBL/GenBank/DDBJ databases">
        <title>Genomic Encyclopedia of Type Strains, Phase IV (KMG-IV): sequencing the most valuable type-strain genomes for metagenomic binning, comparative biology and taxonomic classification.</title>
        <authorList>
            <person name="Goeker M."/>
        </authorList>
    </citation>
    <scope>NUCLEOTIDE SEQUENCE [LARGE SCALE GENOMIC DNA]</scope>
    <source>
        <strain evidence="8 9">DSM 2461</strain>
    </source>
</reference>
<dbReference type="GO" id="GO:0046983">
    <property type="term" value="F:protein dimerization activity"/>
    <property type="evidence" value="ECO:0007669"/>
    <property type="project" value="InterPro"/>
</dbReference>
<feature type="domain" description="HTH dtxR-type" evidence="7">
    <location>
        <begin position="1"/>
        <end position="64"/>
    </location>
</feature>
<dbReference type="GO" id="GO:0003677">
    <property type="term" value="F:DNA binding"/>
    <property type="evidence" value="ECO:0007669"/>
    <property type="project" value="UniProtKB-KW"/>
</dbReference>
<sequence>MVSSESLEMYLETILLLEKSHGHAHGVEIARELGVSKASVTKAMKKLQTRGFIYKESYGTITLTERGMELSSSIYKKHELIKRYLMHSLNLEESEAEENACRMEHIVTDSFIKAAKTYLESQDILFR</sequence>
<dbReference type="GO" id="GO:0046914">
    <property type="term" value="F:transition metal ion binding"/>
    <property type="evidence" value="ECO:0007669"/>
    <property type="project" value="InterPro"/>
</dbReference>
<name>A0A841RAV8_9SPIO</name>
<dbReference type="InterPro" id="IPR036390">
    <property type="entry name" value="WH_DNA-bd_sf"/>
</dbReference>
<dbReference type="InterPro" id="IPR036421">
    <property type="entry name" value="Fe_dep_repressor_sf"/>
</dbReference>
<dbReference type="Pfam" id="PF02742">
    <property type="entry name" value="Fe_dep_repr_C"/>
    <property type="match status" value="1"/>
</dbReference>
<evidence type="ECO:0000256" key="6">
    <source>
        <dbReference type="ARBA" id="ARBA00025185"/>
    </source>
</evidence>
<dbReference type="Proteomes" id="UP000587760">
    <property type="component" value="Unassembled WGS sequence"/>
</dbReference>
<evidence type="ECO:0000313" key="9">
    <source>
        <dbReference type="Proteomes" id="UP000587760"/>
    </source>
</evidence>